<feature type="domain" description="Amidohydrolase-related" evidence="1">
    <location>
        <begin position="241"/>
        <end position="373"/>
    </location>
</feature>
<comment type="caution">
    <text evidence="2">The sequence shown here is derived from an EMBL/GenBank/DDBJ whole genome shotgun (WGS) entry which is preliminary data.</text>
</comment>
<organism evidence="2 3">
    <name type="scientific">Collybia nuda</name>
    <dbReference type="NCBI Taxonomy" id="64659"/>
    <lineage>
        <taxon>Eukaryota</taxon>
        <taxon>Fungi</taxon>
        <taxon>Dikarya</taxon>
        <taxon>Basidiomycota</taxon>
        <taxon>Agaricomycotina</taxon>
        <taxon>Agaricomycetes</taxon>
        <taxon>Agaricomycetidae</taxon>
        <taxon>Agaricales</taxon>
        <taxon>Tricholomatineae</taxon>
        <taxon>Clitocybaceae</taxon>
        <taxon>Collybia</taxon>
    </lineage>
</organism>
<dbReference type="InterPro" id="IPR006680">
    <property type="entry name" value="Amidohydro-rel"/>
</dbReference>
<evidence type="ECO:0000313" key="3">
    <source>
        <dbReference type="Proteomes" id="UP000807353"/>
    </source>
</evidence>
<reference evidence="2" key="1">
    <citation type="submission" date="2020-11" db="EMBL/GenBank/DDBJ databases">
        <authorList>
            <consortium name="DOE Joint Genome Institute"/>
            <person name="Ahrendt S."/>
            <person name="Riley R."/>
            <person name="Andreopoulos W."/>
            <person name="Labutti K."/>
            <person name="Pangilinan J."/>
            <person name="Ruiz-Duenas F.J."/>
            <person name="Barrasa J.M."/>
            <person name="Sanchez-Garcia M."/>
            <person name="Camarero S."/>
            <person name="Miyauchi S."/>
            <person name="Serrano A."/>
            <person name="Linde D."/>
            <person name="Babiker R."/>
            <person name="Drula E."/>
            <person name="Ayuso-Fernandez I."/>
            <person name="Pacheco R."/>
            <person name="Padilla G."/>
            <person name="Ferreira P."/>
            <person name="Barriuso J."/>
            <person name="Kellner H."/>
            <person name="Castanera R."/>
            <person name="Alfaro M."/>
            <person name="Ramirez L."/>
            <person name="Pisabarro A.G."/>
            <person name="Kuo A."/>
            <person name="Tritt A."/>
            <person name="Lipzen A."/>
            <person name="He G."/>
            <person name="Yan M."/>
            <person name="Ng V."/>
            <person name="Cullen D."/>
            <person name="Martin F."/>
            <person name="Rosso M.-N."/>
            <person name="Henrissat B."/>
            <person name="Hibbett D."/>
            <person name="Martinez A.T."/>
            <person name="Grigoriev I.V."/>
        </authorList>
    </citation>
    <scope>NUCLEOTIDE SEQUENCE</scope>
    <source>
        <strain evidence="2">CBS 247.69</strain>
    </source>
</reference>
<dbReference type="Proteomes" id="UP000807353">
    <property type="component" value="Unassembled WGS sequence"/>
</dbReference>
<dbReference type="Gene3D" id="3.20.20.140">
    <property type="entry name" value="Metal-dependent hydrolases"/>
    <property type="match status" value="1"/>
</dbReference>
<dbReference type="AlphaFoldDB" id="A0A9P5Y7R6"/>
<dbReference type="PANTHER" id="PTHR43383:SF2">
    <property type="entry name" value="AMIDOHYDROLASE 2 FAMILY PROTEIN"/>
    <property type="match status" value="1"/>
</dbReference>
<sequence>MEPERNQPEFPQLYKSAFTYPAIDNHAHPLLRPEHRDHIDIPFDGVISEAGGVALQDSIHTLACYRAASQLSELYQLEGASWNDVKTHRSQVDYIDLCKQCIKPTGIQCILLDDGLGLPELAADYTWHDQFTHSPTRRIVRIEVVAEGILTPIIKEYVEKEDMAIQELFDTFSRRLSETLTRDAIDTNVAGFKSIICYRSGLDVYPLSDLDGDILRPVLALVNSYIENKGRIRLNNKFFNDYVVRTALAIAVMHNKPVQFHTGLGDDDISLRTSSPSHLQPLIKAYPKAIFVLLHSSYPYTREAGYLTSVYRNVYLDFGEVFPFVSGEGQRSIIKQVIELSPTNKILWSTDGHWWPESYYLGTVQARQALYQARIGSYVFSDVVRSRELTEAQAVHIVESALFHNANAIYNLGLEPYQGP</sequence>
<dbReference type="SUPFAM" id="SSF51556">
    <property type="entry name" value="Metallo-dependent hydrolases"/>
    <property type="match status" value="1"/>
</dbReference>
<dbReference type="OrthoDB" id="3364440at2759"/>
<dbReference type="EMBL" id="MU150263">
    <property type="protein sequence ID" value="KAF9463301.1"/>
    <property type="molecule type" value="Genomic_DNA"/>
</dbReference>
<dbReference type="InterPro" id="IPR032466">
    <property type="entry name" value="Metal_Hydrolase"/>
</dbReference>
<dbReference type="PANTHER" id="PTHR43383">
    <property type="entry name" value="NODULIN 6"/>
    <property type="match status" value="1"/>
</dbReference>
<evidence type="ECO:0000313" key="2">
    <source>
        <dbReference type="EMBL" id="KAF9463301.1"/>
    </source>
</evidence>
<name>A0A9P5Y7R6_9AGAR</name>
<dbReference type="GO" id="GO:0016787">
    <property type="term" value="F:hydrolase activity"/>
    <property type="evidence" value="ECO:0007669"/>
    <property type="project" value="InterPro"/>
</dbReference>
<dbReference type="Pfam" id="PF04909">
    <property type="entry name" value="Amidohydro_2"/>
    <property type="match status" value="1"/>
</dbReference>
<keyword evidence="3" id="KW-1185">Reference proteome</keyword>
<protein>
    <submittedName>
        <fullName evidence="2">Amidohydrolase 2</fullName>
    </submittedName>
</protein>
<accession>A0A9P5Y7R6</accession>
<proteinExistence type="predicted"/>
<evidence type="ECO:0000259" key="1">
    <source>
        <dbReference type="Pfam" id="PF04909"/>
    </source>
</evidence>
<gene>
    <name evidence="2" type="ORF">BDZ94DRAFT_1297890</name>
</gene>